<gene>
    <name evidence="2" type="ORF">E2C01_025028</name>
</gene>
<reference evidence="2 3" key="1">
    <citation type="submission" date="2019-05" db="EMBL/GenBank/DDBJ databases">
        <title>Another draft genome of Portunus trituberculatus and its Hox gene families provides insights of decapod evolution.</title>
        <authorList>
            <person name="Jeong J.-H."/>
            <person name="Song I."/>
            <person name="Kim S."/>
            <person name="Choi T."/>
            <person name="Kim D."/>
            <person name="Ryu S."/>
            <person name="Kim W."/>
        </authorList>
    </citation>
    <scope>NUCLEOTIDE SEQUENCE [LARGE SCALE GENOMIC DNA]</scope>
    <source>
        <tissue evidence="2">Muscle</tissue>
    </source>
</reference>
<evidence type="ECO:0000256" key="1">
    <source>
        <dbReference type="SAM" id="Phobius"/>
    </source>
</evidence>
<evidence type="ECO:0000313" key="2">
    <source>
        <dbReference type="EMBL" id="MPC31731.1"/>
    </source>
</evidence>
<feature type="transmembrane region" description="Helical" evidence="1">
    <location>
        <begin position="24"/>
        <end position="41"/>
    </location>
</feature>
<keyword evidence="3" id="KW-1185">Reference proteome</keyword>
<sequence>MEEKDCSAIKIFYTTHSRYARRDLLLLLLMLTMMWAARFWFDTNYNRSIKNQILFSIFT</sequence>
<keyword evidence="1" id="KW-0472">Membrane</keyword>
<proteinExistence type="predicted"/>
<keyword evidence="1" id="KW-1133">Transmembrane helix</keyword>
<evidence type="ECO:0000313" key="3">
    <source>
        <dbReference type="Proteomes" id="UP000324222"/>
    </source>
</evidence>
<name>A0A5B7EC79_PORTR</name>
<keyword evidence="1" id="KW-0812">Transmembrane</keyword>
<protein>
    <submittedName>
        <fullName evidence="2">Uncharacterized protein</fullName>
    </submittedName>
</protein>
<dbReference type="EMBL" id="VSRR010002494">
    <property type="protein sequence ID" value="MPC31731.1"/>
    <property type="molecule type" value="Genomic_DNA"/>
</dbReference>
<organism evidence="2 3">
    <name type="scientific">Portunus trituberculatus</name>
    <name type="common">Swimming crab</name>
    <name type="synonym">Neptunus trituberculatus</name>
    <dbReference type="NCBI Taxonomy" id="210409"/>
    <lineage>
        <taxon>Eukaryota</taxon>
        <taxon>Metazoa</taxon>
        <taxon>Ecdysozoa</taxon>
        <taxon>Arthropoda</taxon>
        <taxon>Crustacea</taxon>
        <taxon>Multicrustacea</taxon>
        <taxon>Malacostraca</taxon>
        <taxon>Eumalacostraca</taxon>
        <taxon>Eucarida</taxon>
        <taxon>Decapoda</taxon>
        <taxon>Pleocyemata</taxon>
        <taxon>Brachyura</taxon>
        <taxon>Eubrachyura</taxon>
        <taxon>Portunoidea</taxon>
        <taxon>Portunidae</taxon>
        <taxon>Portuninae</taxon>
        <taxon>Portunus</taxon>
    </lineage>
</organism>
<accession>A0A5B7EC79</accession>
<dbReference type="Proteomes" id="UP000324222">
    <property type="component" value="Unassembled WGS sequence"/>
</dbReference>
<comment type="caution">
    <text evidence="2">The sequence shown here is derived from an EMBL/GenBank/DDBJ whole genome shotgun (WGS) entry which is preliminary data.</text>
</comment>
<dbReference type="AlphaFoldDB" id="A0A5B7EC79"/>